<dbReference type="STRING" id="52441.SAMN05216302_103019"/>
<dbReference type="InterPro" id="IPR025295">
    <property type="entry name" value="eCIS_core_dom"/>
</dbReference>
<dbReference type="RefSeq" id="WP_211753448.1">
    <property type="nucleotide sequence ID" value="NZ_FOSP01000030.1"/>
</dbReference>
<organism evidence="2 3">
    <name type="scientific">Nitrosomonas aestuarii</name>
    <dbReference type="NCBI Taxonomy" id="52441"/>
    <lineage>
        <taxon>Bacteria</taxon>
        <taxon>Pseudomonadati</taxon>
        <taxon>Pseudomonadota</taxon>
        <taxon>Betaproteobacteria</taxon>
        <taxon>Nitrosomonadales</taxon>
        <taxon>Nitrosomonadaceae</taxon>
        <taxon>Nitrosomonas</taxon>
    </lineage>
</organism>
<name>A0A1I4ES40_9PROT</name>
<proteinExistence type="predicted"/>
<dbReference type="Proteomes" id="UP000199533">
    <property type="component" value="Unassembled WGS sequence"/>
</dbReference>
<gene>
    <name evidence="2" type="ORF">SAMN05216302_103019</name>
</gene>
<dbReference type="AlphaFoldDB" id="A0A1I4ES40"/>
<dbReference type="Pfam" id="PF13699">
    <property type="entry name" value="eCIS_core"/>
    <property type="match status" value="1"/>
</dbReference>
<accession>A0A1I4ES40</accession>
<dbReference type="EMBL" id="FOSP01000030">
    <property type="protein sequence ID" value="SFL08119.1"/>
    <property type="molecule type" value="Genomic_DNA"/>
</dbReference>
<feature type="domain" description="eCIS core" evidence="1">
    <location>
        <begin position="138"/>
        <end position="203"/>
    </location>
</feature>
<evidence type="ECO:0000313" key="3">
    <source>
        <dbReference type="Proteomes" id="UP000199533"/>
    </source>
</evidence>
<sequence>MKKSLSVESEHQSRSVRPDAKILTHTAQTQGIINNRVEAIAQRQMIANINASSKMVDQRKTAASFQFSPRSIAQRKQYGVISDPLAQLQAVPEEELLQGRFETAQRMEEEELLQGRFSPQDVAQLKEPPADKPNKTGLPDNLKNGIEALSGISMDSVKVHYNSNKPAQLNALAYAQGTEIHVASGQERHLPHEAWHVVQQAQGRVQPTMLMNAGIPVNDDLQLENEADLMGAKAVAQQTAMSFSSDAIGVRRMQQLQSLSDSVQLSPLMVAQLQFDAGNGAQWHIHYGHIKLGKNNNSRVDFNGRDKKDIRKELGEKIARYGLNVAGDLSASFRECIDYINSHF</sequence>
<evidence type="ECO:0000259" key="1">
    <source>
        <dbReference type="Pfam" id="PF13699"/>
    </source>
</evidence>
<protein>
    <recommendedName>
        <fullName evidence="1">eCIS core domain-containing protein</fullName>
    </recommendedName>
</protein>
<evidence type="ECO:0000313" key="2">
    <source>
        <dbReference type="EMBL" id="SFL08119.1"/>
    </source>
</evidence>
<keyword evidence="3" id="KW-1185">Reference proteome</keyword>
<reference evidence="3" key="1">
    <citation type="submission" date="2016-10" db="EMBL/GenBank/DDBJ databases">
        <authorList>
            <person name="Varghese N."/>
            <person name="Submissions S."/>
        </authorList>
    </citation>
    <scope>NUCLEOTIDE SEQUENCE [LARGE SCALE GENOMIC DNA]</scope>
    <source>
        <strain evidence="3">Nm69</strain>
    </source>
</reference>